<dbReference type="InterPro" id="IPR002470">
    <property type="entry name" value="Peptidase_S9A"/>
</dbReference>
<sequence>MSAMLDPSSYRPEAVYEVLHGIEVEDTFRWLEEQDSLATRAFIRSEQEAYRKYLHGHDQLRSSIEERVMELLSVEVIDLPISDRHGGLLYLRRRADEEQKALYHRNDGGMETLLLTNEILGRDSNTSLAILQVSPDGRYLAFALRIGGEDVQEIAFYDLDNGLLLPDSLPRGFYRGLVFDNDGSGFHYVHEEIEGVYQTRRAARHHRLGEASVSDSEVFYAGDGPSLRLIIQGSENGCSLGYTVVSLESASQTRFFFHEAPFCQPPRKLVDLEGRSFSACLRKDSLEAMTTHDAPLGRIVSISLERPEPKAWDDLVPQSRKHLHAFEHWNDSLVAHYLDGCEMTTRLYSATGEFQREIHYPPSGTSRLGQLDTLHGRLFYSHSDITAPPSIYAIDLKTGASSLWWRQSILPTLTEPDVEERSYPSVDGVNIPITLIRPSGCLGPRPTLLSAYGAAGVNNTPKFSALLTILIEAGFSCAIAHVRGGGEGGRQWHLAAQKQHKQTSVNDLIAAAEWLMQNNYTASDHLGIAGQSDGALLALCAVTQRPALFRAAMALGPLADLVRFHLFGVARGFVREFGSPDDPEEFAALYELSPYHRVVDTVNYPAVLIISGDRDKRCDSLHARKMIARLHQSPSSERPVLLDYSENRGHKPVLPLTERIRALTARLTFLIAELGMVPRREIG</sequence>
<organism evidence="8 9">
    <name type="scientific">Acidicapsa dinghuensis</name>
    <dbReference type="NCBI Taxonomy" id="2218256"/>
    <lineage>
        <taxon>Bacteria</taxon>
        <taxon>Pseudomonadati</taxon>
        <taxon>Acidobacteriota</taxon>
        <taxon>Terriglobia</taxon>
        <taxon>Terriglobales</taxon>
        <taxon>Acidobacteriaceae</taxon>
        <taxon>Acidicapsa</taxon>
    </lineage>
</organism>
<dbReference type="InterPro" id="IPR001375">
    <property type="entry name" value="Peptidase_S9_cat"/>
</dbReference>
<gene>
    <name evidence="8" type="ORF">ACFPT7_07775</name>
</gene>
<accession>A0ABW1EED0</accession>
<keyword evidence="9" id="KW-1185">Reference proteome</keyword>
<comment type="caution">
    <text evidence="8">The sequence shown here is derived from an EMBL/GenBank/DDBJ whole genome shotgun (WGS) entry which is preliminary data.</text>
</comment>
<dbReference type="PANTHER" id="PTHR42881">
    <property type="entry name" value="PROLYL ENDOPEPTIDASE"/>
    <property type="match status" value="1"/>
</dbReference>
<dbReference type="InterPro" id="IPR029058">
    <property type="entry name" value="AB_hydrolase_fold"/>
</dbReference>
<dbReference type="RefSeq" id="WP_263338462.1">
    <property type="nucleotide sequence ID" value="NZ_JAGSYH010000004.1"/>
</dbReference>
<dbReference type="PRINTS" id="PR00862">
    <property type="entry name" value="PROLIGOPTASE"/>
</dbReference>
<dbReference type="Gene3D" id="2.130.10.120">
    <property type="entry name" value="Prolyl oligopeptidase, N-terminal domain"/>
    <property type="match status" value="1"/>
</dbReference>
<keyword evidence="5" id="KW-0720">Serine protease</keyword>
<dbReference type="SUPFAM" id="SSF50993">
    <property type="entry name" value="Peptidase/esterase 'gauge' domain"/>
    <property type="match status" value="1"/>
</dbReference>
<evidence type="ECO:0000256" key="2">
    <source>
        <dbReference type="ARBA" id="ARBA00011897"/>
    </source>
</evidence>
<feature type="domain" description="Peptidase S9 prolyl oligopeptidase catalytic" evidence="6">
    <location>
        <begin position="462"/>
        <end position="675"/>
    </location>
</feature>
<keyword evidence="3" id="KW-0645">Protease</keyword>
<dbReference type="EMBL" id="JBHSPH010000002">
    <property type="protein sequence ID" value="MFC5862187.1"/>
    <property type="molecule type" value="Genomic_DNA"/>
</dbReference>
<reference evidence="9" key="1">
    <citation type="journal article" date="2019" name="Int. J. Syst. Evol. Microbiol.">
        <title>The Global Catalogue of Microorganisms (GCM) 10K type strain sequencing project: providing services to taxonomists for standard genome sequencing and annotation.</title>
        <authorList>
            <consortium name="The Broad Institute Genomics Platform"/>
            <consortium name="The Broad Institute Genome Sequencing Center for Infectious Disease"/>
            <person name="Wu L."/>
            <person name="Ma J."/>
        </authorList>
    </citation>
    <scope>NUCLEOTIDE SEQUENCE [LARGE SCALE GENOMIC DNA]</scope>
    <source>
        <strain evidence="9">JCM 4087</strain>
    </source>
</reference>
<feature type="domain" description="Peptidase S9A N-terminal" evidence="7">
    <location>
        <begin position="7"/>
        <end position="404"/>
    </location>
</feature>
<protein>
    <recommendedName>
        <fullName evidence="2">prolyl oligopeptidase</fullName>
        <ecNumber evidence="2">3.4.21.26</ecNumber>
    </recommendedName>
</protein>
<dbReference type="InterPro" id="IPR051167">
    <property type="entry name" value="Prolyl_oligopep/macrocyclase"/>
</dbReference>
<comment type="catalytic activity">
    <reaction evidence="1">
        <text>Hydrolysis of Pro-|-Xaa &gt;&gt; Ala-|-Xaa in oligopeptides.</text>
        <dbReference type="EC" id="3.4.21.26"/>
    </reaction>
</comment>
<evidence type="ECO:0000313" key="9">
    <source>
        <dbReference type="Proteomes" id="UP001596091"/>
    </source>
</evidence>
<evidence type="ECO:0000259" key="6">
    <source>
        <dbReference type="Pfam" id="PF00326"/>
    </source>
</evidence>
<evidence type="ECO:0000256" key="3">
    <source>
        <dbReference type="ARBA" id="ARBA00022670"/>
    </source>
</evidence>
<dbReference type="PANTHER" id="PTHR42881:SF2">
    <property type="entry name" value="PROLYL ENDOPEPTIDASE"/>
    <property type="match status" value="1"/>
</dbReference>
<evidence type="ECO:0000256" key="4">
    <source>
        <dbReference type="ARBA" id="ARBA00022801"/>
    </source>
</evidence>
<proteinExistence type="predicted"/>
<name>A0ABW1EED0_9BACT</name>
<keyword evidence="4" id="KW-0378">Hydrolase</keyword>
<dbReference type="SUPFAM" id="SSF53474">
    <property type="entry name" value="alpha/beta-Hydrolases"/>
    <property type="match status" value="1"/>
</dbReference>
<dbReference type="Pfam" id="PF02897">
    <property type="entry name" value="Peptidase_S9_N"/>
    <property type="match status" value="1"/>
</dbReference>
<evidence type="ECO:0000256" key="1">
    <source>
        <dbReference type="ARBA" id="ARBA00001070"/>
    </source>
</evidence>
<evidence type="ECO:0000313" key="8">
    <source>
        <dbReference type="EMBL" id="MFC5862187.1"/>
    </source>
</evidence>
<dbReference type="InterPro" id="IPR023302">
    <property type="entry name" value="Pept_S9A_N"/>
</dbReference>
<dbReference type="EC" id="3.4.21.26" evidence="2"/>
<dbReference type="Gene3D" id="3.40.50.1820">
    <property type="entry name" value="alpha/beta hydrolase"/>
    <property type="match status" value="1"/>
</dbReference>
<dbReference type="Pfam" id="PF00326">
    <property type="entry name" value="Peptidase_S9"/>
    <property type="match status" value="1"/>
</dbReference>
<dbReference type="Proteomes" id="UP001596091">
    <property type="component" value="Unassembled WGS sequence"/>
</dbReference>
<evidence type="ECO:0000259" key="7">
    <source>
        <dbReference type="Pfam" id="PF02897"/>
    </source>
</evidence>
<evidence type="ECO:0000256" key="5">
    <source>
        <dbReference type="ARBA" id="ARBA00022825"/>
    </source>
</evidence>